<protein>
    <submittedName>
        <fullName evidence="2">Uncharacterized protein</fullName>
    </submittedName>
</protein>
<feature type="transmembrane region" description="Helical" evidence="1">
    <location>
        <begin position="51"/>
        <end position="70"/>
    </location>
</feature>
<keyword evidence="1" id="KW-1133">Transmembrane helix</keyword>
<gene>
    <name evidence="2" type="ordered locus">Ping_0084</name>
</gene>
<dbReference type="KEGG" id="pin:Ping_0084"/>
<keyword evidence="1" id="KW-0472">Membrane</keyword>
<name>A1SR43_PSYIN</name>
<accession>A1SR43</accession>
<organism evidence="2 3">
    <name type="scientific">Psychromonas ingrahamii (strain DSM 17664 / CCUG 51855 / 37)</name>
    <dbReference type="NCBI Taxonomy" id="357804"/>
    <lineage>
        <taxon>Bacteria</taxon>
        <taxon>Pseudomonadati</taxon>
        <taxon>Pseudomonadota</taxon>
        <taxon>Gammaproteobacteria</taxon>
        <taxon>Alteromonadales</taxon>
        <taxon>Psychromonadaceae</taxon>
        <taxon>Psychromonas</taxon>
    </lineage>
</organism>
<dbReference type="HOGENOM" id="CLU_2525120_0_0_6"/>
<keyword evidence="1" id="KW-0812">Transmembrane</keyword>
<evidence type="ECO:0000256" key="1">
    <source>
        <dbReference type="SAM" id="Phobius"/>
    </source>
</evidence>
<dbReference type="OrthoDB" id="5588979at2"/>
<evidence type="ECO:0000313" key="2">
    <source>
        <dbReference type="EMBL" id="ABM01958.1"/>
    </source>
</evidence>
<keyword evidence="3" id="KW-1185">Reference proteome</keyword>
<sequence length="84" mass="10134">MLRSNFISFLLLSWKLSTVFIFPVIIYFYLILMTFYTDSFTFQQLDQGSNIHKGVVVVVYIIYLLVWKSLNRKVKNYLKKFEYS</sequence>
<dbReference type="AlphaFoldDB" id="A1SR43"/>
<feature type="transmembrane region" description="Helical" evidence="1">
    <location>
        <begin position="12"/>
        <end position="31"/>
    </location>
</feature>
<evidence type="ECO:0000313" key="3">
    <source>
        <dbReference type="Proteomes" id="UP000000639"/>
    </source>
</evidence>
<dbReference type="RefSeq" id="WP_011768517.1">
    <property type="nucleotide sequence ID" value="NC_008709.1"/>
</dbReference>
<dbReference type="Proteomes" id="UP000000639">
    <property type="component" value="Chromosome"/>
</dbReference>
<proteinExistence type="predicted"/>
<reference evidence="2 3" key="1">
    <citation type="submission" date="2007-01" db="EMBL/GenBank/DDBJ databases">
        <title>Complete sequence of Psychromonas ingrahamii 37.</title>
        <authorList>
            <consortium name="US DOE Joint Genome Institute"/>
            <person name="Copeland A."/>
            <person name="Lucas S."/>
            <person name="Lapidus A."/>
            <person name="Barry K."/>
            <person name="Detter J.C."/>
            <person name="Glavina del Rio T."/>
            <person name="Hammon N."/>
            <person name="Israni S."/>
            <person name="Dalin E."/>
            <person name="Tice H."/>
            <person name="Pitluck S."/>
            <person name="Thompson L.S."/>
            <person name="Brettin T."/>
            <person name="Bruce D."/>
            <person name="Han C."/>
            <person name="Tapia R."/>
            <person name="Schmutz J."/>
            <person name="Larimer F."/>
            <person name="Land M."/>
            <person name="Hauser L."/>
            <person name="Kyrpides N."/>
            <person name="Ivanova N."/>
            <person name="Staley J."/>
            <person name="Richardson P."/>
        </authorList>
    </citation>
    <scope>NUCLEOTIDE SEQUENCE [LARGE SCALE GENOMIC DNA]</scope>
    <source>
        <strain evidence="2 3">37</strain>
    </source>
</reference>
<dbReference type="eggNOG" id="ENOG5031NBQ">
    <property type="taxonomic scope" value="Bacteria"/>
</dbReference>
<dbReference type="EMBL" id="CP000510">
    <property type="protein sequence ID" value="ABM01958.1"/>
    <property type="molecule type" value="Genomic_DNA"/>
</dbReference>